<comment type="caution">
    <text evidence="1">The sequence shown here is derived from an EMBL/GenBank/DDBJ whole genome shotgun (WGS) entry which is preliminary data.</text>
</comment>
<gene>
    <name evidence="1" type="ORF">F4693_000165</name>
</gene>
<dbReference type="Pfam" id="PF20039">
    <property type="entry name" value="DUF6441"/>
    <property type="match status" value="1"/>
</dbReference>
<evidence type="ECO:0000313" key="2">
    <source>
        <dbReference type="Proteomes" id="UP000522313"/>
    </source>
</evidence>
<dbReference type="InterPro" id="IPR045622">
    <property type="entry name" value="DUF6441"/>
</dbReference>
<dbReference type="RefSeq" id="WP_184503765.1">
    <property type="nucleotide sequence ID" value="NZ_JACHBT010000001.1"/>
</dbReference>
<sequence length="217" mass="23983">MADDVELLLPAGALDTAADRIARRYLLAGTRTIAVVTRRAEQRLEALTRATAGGNLWRAWRSSVYPKGDRPARDPVGEIWVKGNARSEGAMRFWSEPGMIRGGDGNWLPVPLPAAGGRNRQGLISPHEWEMSHPEWRLDLLWQPGKRPLLVAHRRQRRRDTGGARGRSSAGVTEGQPIFALVRDVPFRNAFAIAPVIRIAEAEIPAEYARQAQTASS</sequence>
<dbReference type="Proteomes" id="UP000522313">
    <property type="component" value="Unassembled WGS sequence"/>
</dbReference>
<name>A0A7X0JB80_9SPHN</name>
<reference evidence="1 2" key="1">
    <citation type="submission" date="2020-08" db="EMBL/GenBank/DDBJ databases">
        <title>The Agave Microbiome: Exploring the role of microbial communities in plant adaptations to desert environments.</title>
        <authorList>
            <person name="Partida-Martinez L.P."/>
        </authorList>
    </citation>
    <scope>NUCLEOTIDE SEQUENCE [LARGE SCALE GENOMIC DNA]</scope>
    <source>
        <strain evidence="1 2">AS3.13</strain>
    </source>
</reference>
<dbReference type="EMBL" id="JACHBT010000001">
    <property type="protein sequence ID" value="MBB6503216.1"/>
    <property type="molecule type" value="Genomic_DNA"/>
</dbReference>
<proteinExistence type="predicted"/>
<organism evidence="1 2">
    <name type="scientific">Sphingomonas endophytica</name>
    <dbReference type="NCBI Taxonomy" id="869719"/>
    <lineage>
        <taxon>Bacteria</taxon>
        <taxon>Pseudomonadati</taxon>
        <taxon>Pseudomonadota</taxon>
        <taxon>Alphaproteobacteria</taxon>
        <taxon>Sphingomonadales</taxon>
        <taxon>Sphingomonadaceae</taxon>
        <taxon>Sphingomonas</taxon>
    </lineage>
</organism>
<evidence type="ECO:0000313" key="1">
    <source>
        <dbReference type="EMBL" id="MBB6503216.1"/>
    </source>
</evidence>
<reference evidence="1 2" key="2">
    <citation type="submission" date="2020-08" db="EMBL/GenBank/DDBJ databases">
        <authorList>
            <person name="Partida-Martinez L."/>
            <person name="Huntemann M."/>
            <person name="Clum A."/>
            <person name="Wang J."/>
            <person name="Palaniappan K."/>
            <person name="Ritter S."/>
            <person name="Chen I.-M."/>
            <person name="Stamatis D."/>
            <person name="Reddy T."/>
            <person name="O'Malley R."/>
            <person name="Daum C."/>
            <person name="Shapiro N."/>
            <person name="Ivanova N."/>
            <person name="Kyrpides N."/>
            <person name="Woyke T."/>
        </authorList>
    </citation>
    <scope>NUCLEOTIDE SEQUENCE [LARGE SCALE GENOMIC DNA]</scope>
    <source>
        <strain evidence="1 2">AS3.13</strain>
    </source>
</reference>
<dbReference type="AlphaFoldDB" id="A0A7X0JB80"/>
<accession>A0A7X0JB80</accession>
<protein>
    <submittedName>
        <fullName evidence="1">Uncharacterized protein</fullName>
    </submittedName>
</protein>